<dbReference type="EMBL" id="BMAO01008501">
    <property type="protein sequence ID" value="GFR23995.1"/>
    <property type="molecule type" value="Genomic_DNA"/>
</dbReference>
<name>A0A8X6LVY1_TRICU</name>
<dbReference type="AlphaFoldDB" id="A0A8X6LVY1"/>
<accession>A0A8X6LVY1</accession>
<evidence type="ECO:0000313" key="2">
    <source>
        <dbReference type="EMBL" id="GFR23995.1"/>
    </source>
</evidence>
<comment type="caution">
    <text evidence="2">The sequence shown here is derived from an EMBL/GenBank/DDBJ whole genome shotgun (WGS) entry which is preliminary data.</text>
</comment>
<feature type="region of interest" description="Disordered" evidence="1">
    <location>
        <begin position="61"/>
        <end position="96"/>
    </location>
</feature>
<feature type="compositionally biased region" description="Basic and acidic residues" evidence="1">
    <location>
        <begin position="78"/>
        <end position="96"/>
    </location>
</feature>
<evidence type="ECO:0000313" key="3">
    <source>
        <dbReference type="Proteomes" id="UP000887116"/>
    </source>
</evidence>
<keyword evidence="3" id="KW-1185">Reference proteome</keyword>
<reference evidence="2" key="1">
    <citation type="submission" date="2020-07" db="EMBL/GenBank/DDBJ databases">
        <title>Multicomponent nature underlies the extraordinary mechanical properties of spider dragline silk.</title>
        <authorList>
            <person name="Kono N."/>
            <person name="Nakamura H."/>
            <person name="Mori M."/>
            <person name="Yoshida Y."/>
            <person name="Ohtoshi R."/>
            <person name="Malay A.D."/>
            <person name="Moran D.A.P."/>
            <person name="Tomita M."/>
            <person name="Numata K."/>
            <person name="Arakawa K."/>
        </authorList>
    </citation>
    <scope>NUCLEOTIDE SEQUENCE</scope>
</reference>
<gene>
    <name evidence="2" type="ORF">TNCT_113741</name>
</gene>
<protein>
    <submittedName>
        <fullName evidence="2">Uncharacterized protein</fullName>
    </submittedName>
</protein>
<dbReference type="Proteomes" id="UP000887116">
    <property type="component" value="Unassembled WGS sequence"/>
</dbReference>
<sequence>MWKQWRVGEARPQGLGGEAEHKAQEETGLELRRKLVQGSGGLDSRLRRKLDSRLRREAGFKAQRRKLGSGSGEAGLKAQEKMSMVEERLRPTEKGK</sequence>
<proteinExistence type="predicted"/>
<evidence type="ECO:0000256" key="1">
    <source>
        <dbReference type="SAM" id="MobiDB-lite"/>
    </source>
</evidence>
<organism evidence="2 3">
    <name type="scientific">Trichonephila clavata</name>
    <name type="common">Joro spider</name>
    <name type="synonym">Nephila clavata</name>
    <dbReference type="NCBI Taxonomy" id="2740835"/>
    <lineage>
        <taxon>Eukaryota</taxon>
        <taxon>Metazoa</taxon>
        <taxon>Ecdysozoa</taxon>
        <taxon>Arthropoda</taxon>
        <taxon>Chelicerata</taxon>
        <taxon>Arachnida</taxon>
        <taxon>Araneae</taxon>
        <taxon>Araneomorphae</taxon>
        <taxon>Entelegynae</taxon>
        <taxon>Araneoidea</taxon>
        <taxon>Nephilidae</taxon>
        <taxon>Trichonephila</taxon>
    </lineage>
</organism>
<feature type="region of interest" description="Disordered" evidence="1">
    <location>
        <begin position="1"/>
        <end position="26"/>
    </location>
</feature>